<dbReference type="InterPro" id="IPR012338">
    <property type="entry name" value="Beta-lactam/transpept-like"/>
</dbReference>
<name>A0A915IYK2_ROMCU</name>
<protein>
    <submittedName>
        <fullName evidence="3">Beta-lactamase-related domain-containing protein</fullName>
    </submittedName>
</protein>
<dbReference type="Proteomes" id="UP000887565">
    <property type="component" value="Unplaced"/>
</dbReference>
<dbReference type="InterPro" id="IPR001466">
    <property type="entry name" value="Beta-lactam-related"/>
</dbReference>
<dbReference type="PANTHER" id="PTHR43319:SF3">
    <property type="entry name" value="BETA-LACTAMASE-RELATED DOMAIN-CONTAINING PROTEIN"/>
    <property type="match status" value="1"/>
</dbReference>
<dbReference type="Pfam" id="PF00144">
    <property type="entry name" value="Beta-lactamase"/>
    <property type="match status" value="1"/>
</dbReference>
<dbReference type="InterPro" id="IPR052907">
    <property type="entry name" value="Beta-lactamase/esterase"/>
</dbReference>
<organism evidence="2 3">
    <name type="scientific">Romanomermis culicivorax</name>
    <name type="common">Nematode worm</name>
    <dbReference type="NCBI Taxonomy" id="13658"/>
    <lineage>
        <taxon>Eukaryota</taxon>
        <taxon>Metazoa</taxon>
        <taxon>Ecdysozoa</taxon>
        <taxon>Nematoda</taxon>
        <taxon>Enoplea</taxon>
        <taxon>Dorylaimia</taxon>
        <taxon>Mermithida</taxon>
        <taxon>Mermithoidea</taxon>
        <taxon>Mermithidae</taxon>
        <taxon>Romanomermis</taxon>
    </lineage>
</organism>
<evidence type="ECO:0000313" key="2">
    <source>
        <dbReference type="Proteomes" id="UP000887565"/>
    </source>
</evidence>
<evidence type="ECO:0000313" key="3">
    <source>
        <dbReference type="WBParaSite" id="nRc.2.0.1.t19190-RA"/>
    </source>
</evidence>
<reference evidence="3" key="1">
    <citation type="submission" date="2022-11" db="UniProtKB">
        <authorList>
            <consortium name="WormBaseParasite"/>
        </authorList>
    </citation>
    <scope>IDENTIFICATION</scope>
</reference>
<dbReference type="PANTHER" id="PTHR43319">
    <property type="entry name" value="BETA-LACTAMASE-RELATED"/>
    <property type="match status" value="1"/>
</dbReference>
<sequence length="385" mass="43711">ENYDRGWDDEGSAFAVYKDDELLVDLWGGYADSTQNVSWTRDTFAVVFSTTKIIRAACAISLALLVDRGLISYDDLVVKYWPEFGKHGKKVITVRMLASHQAGLVALDDKITFETIRNYRKMSQMLENQVPNWKLDEKAFGYHLLTYGFLIDQIIRRVDPEKRSLGKFFSDEIAKPHNLEFFIGLPAGLENNVARITQPTTKEFVDALLTDPFFVLLMIRVFCSRPNDVMARAMKNPEWLVVDENNTEYYAFNDPELYKLEIGGAAGIGTARSLAKLMCLFVTGKIVGPKTLNQLKKPLFEKQTDIVLNIPMTIGHGFEYARVSKDHYMIGHSGYGGQNVKADLDRHVCLAYIRNGLSHTVGDFNWSYKKLKYSVYAALKKIKGL</sequence>
<evidence type="ECO:0000259" key="1">
    <source>
        <dbReference type="Pfam" id="PF00144"/>
    </source>
</evidence>
<dbReference type="OMA" id="KEEDWPR"/>
<proteinExistence type="predicted"/>
<accession>A0A915IYK2</accession>
<dbReference type="AlphaFoldDB" id="A0A915IYK2"/>
<keyword evidence="2" id="KW-1185">Reference proteome</keyword>
<dbReference type="WBParaSite" id="nRc.2.0.1.t19190-RA">
    <property type="protein sequence ID" value="nRc.2.0.1.t19190-RA"/>
    <property type="gene ID" value="nRc.2.0.1.g19190"/>
</dbReference>
<dbReference type="Gene3D" id="3.40.710.10">
    <property type="entry name" value="DD-peptidase/beta-lactamase superfamily"/>
    <property type="match status" value="1"/>
</dbReference>
<dbReference type="SUPFAM" id="SSF56601">
    <property type="entry name" value="beta-lactamase/transpeptidase-like"/>
    <property type="match status" value="1"/>
</dbReference>
<feature type="domain" description="Beta-lactamase-related" evidence="1">
    <location>
        <begin position="10"/>
        <end position="358"/>
    </location>
</feature>